<protein>
    <submittedName>
        <fullName evidence="1">Uncharacterized protein</fullName>
    </submittedName>
</protein>
<dbReference type="AlphaFoldDB" id="A0A1H1MUN2"/>
<evidence type="ECO:0000313" key="1">
    <source>
        <dbReference type="EMBL" id="SDR90416.1"/>
    </source>
</evidence>
<accession>A0A1H1MUN2</accession>
<dbReference type="EMBL" id="LT629732">
    <property type="protein sequence ID" value="SDR90416.1"/>
    <property type="molecule type" value="Genomic_DNA"/>
</dbReference>
<reference evidence="1 2" key="1">
    <citation type="submission" date="2016-10" db="EMBL/GenBank/DDBJ databases">
        <authorList>
            <person name="de Groot N.N."/>
        </authorList>
    </citation>
    <scope>NUCLEOTIDE SEQUENCE [LARGE SCALE GENOMIC DNA]</scope>
    <source>
        <strain evidence="1 2">DSM 22024</strain>
    </source>
</reference>
<proteinExistence type="predicted"/>
<gene>
    <name evidence="1" type="ORF">SAMN04489717_0971</name>
</gene>
<dbReference type="Proteomes" id="UP000198983">
    <property type="component" value="Chromosome I"/>
</dbReference>
<sequence>MPTFPISHTASWSDPAGRGFHISATGHISAQGQLYLQVLTNTNSWGLGFTSGTSALAMAGDGTVVWASGIRTAGVDAKSVFWGRSSRTDTYYNEWIPGDKLAQVESLQFLLGHDPHDRWAEDWAKLTAGLAVAAKSVVEIITDISTVIKDVKVS</sequence>
<name>A0A1H1MUN2_9ACTN</name>
<evidence type="ECO:0000313" key="2">
    <source>
        <dbReference type="Proteomes" id="UP000198983"/>
    </source>
</evidence>
<organism evidence="1 2">
    <name type="scientific">Actinopolymorpha singaporensis</name>
    <dbReference type="NCBI Taxonomy" id="117157"/>
    <lineage>
        <taxon>Bacteria</taxon>
        <taxon>Bacillati</taxon>
        <taxon>Actinomycetota</taxon>
        <taxon>Actinomycetes</taxon>
        <taxon>Propionibacteriales</taxon>
        <taxon>Actinopolymorphaceae</taxon>
        <taxon>Actinopolymorpha</taxon>
    </lineage>
</organism>
<keyword evidence="2" id="KW-1185">Reference proteome</keyword>
<dbReference type="RefSeq" id="WP_157728227.1">
    <property type="nucleotide sequence ID" value="NZ_LT629732.1"/>
</dbReference>